<dbReference type="Pfam" id="PF11026">
    <property type="entry name" value="DUF2721"/>
    <property type="match status" value="1"/>
</dbReference>
<keyword evidence="2" id="KW-1133">Transmembrane helix</keyword>
<feature type="transmembrane region" description="Helical" evidence="2">
    <location>
        <begin position="16"/>
        <end position="37"/>
    </location>
</feature>
<evidence type="ECO:0000313" key="4">
    <source>
        <dbReference type="Proteomes" id="UP001597176"/>
    </source>
</evidence>
<feature type="transmembrane region" description="Helical" evidence="2">
    <location>
        <begin position="78"/>
        <end position="106"/>
    </location>
</feature>
<keyword evidence="2" id="KW-0472">Membrane</keyword>
<evidence type="ECO:0000256" key="2">
    <source>
        <dbReference type="SAM" id="Phobius"/>
    </source>
</evidence>
<proteinExistence type="predicted"/>
<feature type="region of interest" description="Disordered" evidence="1">
    <location>
        <begin position="152"/>
        <end position="177"/>
    </location>
</feature>
<keyword evidence="4" id="KW-1185">Reference proteome</keyword>
<organism evidence="3 4">
    <name type="scientific">Methylobacterium marchantiae</name>
    <dbReference type="NCBI Taxonomy" id="600331"/>
    <lineage>
        <taxon>Bacteria</taxon>
        <taxon>Pseudomonadati</taxon>
        <taxon>Pseudomonadota</taxon>
        <taxon>Alphaproteobacteria</taxon>
        <taxon>Hyphomicrobiales</taxon>
        <taxon>Methylobacteriaceae</taxon>
        <taxon>Methylobacterium</taxon>
    </lineage>
</organism>
<gene>
    <name evidence="3" type="ORF">ACFQ4G_01630</name>
</gene>
<keyword evidence="2" id="KW-0812">Transmembrane</keyword>
<dbReference type="InterPro" id="IPR021279">
    <property type="entry name" value="DUF2721"/>
</dbReference>
<feature type="transmembrane region" description="Helical" evidence="2">
    <location>
        <begin position="112"/>
        <end position="135"/>
    </location>
</feature>
<accession>A0ABW3WVM3</accession>
<evidence type="ECO:0000313" key="3">
    <source>
        <dbReference type="EMBL" id="MFD1300283.1"/>
    </source>
</evidence>
<sequence length="177" mass="18579">MVATAPLLAPDDIAHVIQIALAPAFLLTALATLLNVFSTRLARVADRVDDAAASLQKADADEAARLAGQLSYLRKRSFVLDIAVVLASIGSIMTGIAVLTLFVGALRDAATASVLFGCFGVALVCTVAAIAAFLVEILMAGRGVRDEVDRRTIEASDREAGGTEADGPYREPRPRRT</sequence>
<evidence type="ECO:0000256" key="1">
    <source>
        <dbReference type="SAM" id="MobiDB-lite"/>
    </source>
</evidence>
<dbReference type="Proteomes" id="UP001597176">
    <property type="component" value="Unassembled WGS sequence"/>
</dbReference>
<protein>
    <submittedName>
        <fullName evidence="3">DUF2721 domain-containing protein</fullName>
    </submittedName>
</protein>
<name>A0ABW3WVM3_9HYPH</name>
<dbReference type="EMBL" id="JBHTND010000002">
    <property type="protein sequence ID" value="MFD1300283.1"/>
    <property type="molecule type" value="Genomic_DNA"/>
</dbReference>
<dbReference type="RefSeq" id="WP_238203003.1">
    <property type="nucleotide sequence ID" value="NZ_JBHTND010000002.1"/>
</dbReference>
<comment type="caution">
    <text evidence="3">The sequence shown here is derived from an EMBL/GenBank/DDBJ whole genome shotgun (WGS) entry which is preliminary data.</text>
</comment>
<reference evidence="4" key="1">
    <citation type="journal article" date="2019" name="Int. J. Syst. Evol. Microbiol.">
        <title>The Global Catalogue of Microorganisms (GCM) 10K type strain sequencing project: providing services to taxonomists for standard genome sequencing and annotation.</title>
        <authorList>
            <consortium name="The Broad Institute Genomics Platform"/>
            <consortium name="The Broad Institute Genome Sequencing Center for Infectious Disease"/>
            <person name="Wu L."/>
            <person name="Ma J."/>
        </authorList>
    </citation>
    <scope>NUCLEOTIDE SEQUENCE [LARGE SCALE GENOMIC DNA]</scope>
    <source>
        <strain evidence="4">CCUG 56108</strain>
    </source>
</reference>